<dbReference type="Proteomes" id="UP000026915">
    <property type="component" value="Chromosome 1"/>
</dbReference>
<protein>
    <submittedName>
        <fullName evidence="1">Uncharacterized protein</fullName>
    </submittedName>
</protein>
<evidence type="ECO:0000313" key="1">
    <source>
        <dbReference type="EMBL" id="EOX91958.1"/>
    </source>
</evidence>
<dbReference type="AlphaFoldDB" id="A0A061DPR8"/>
<sequence>MEKNKKMVVYSDNAIEDDCGDYHQQNYQSQQIISLQTMNSTRSCSQGRVRILLAYGIPTISWVKTKHSRKEKRKNYMIIPSNLTKSPVLFQVPVLTDWLSWSGAFNQCKIFVS</sequence>
<accession>A0A061DPR8</accession>
<keyword evidence="2" id="KW-1185">Reference proteome</keyword>
<gene>
    <name evidence="1" type="ORF">TCM_000996</name>
</gene>
<dbReference type="InParanoid" id="A0A061DPR8"/>
<name>A0A061DPR8_THECC</name>
<proteinExistence type="predicted"/>
<reference evidence="1 2" key="1">
    <citation type="journal article" date="2013" name="Genome Biol.">
        <title>The genome sequence of the most widely cultivated cacao type and its use to identify candidate genes regulating pod color.</title>
        <authorList>
            <person name="Motamayor J.C."/>
            <person name="Mockaitis K."/>
            <person name="Schmutz J."/>
            <person name="Haiminen N."/>
            <person name="Iii D.L."/>
            <person name="Cornejo O."/>
            <person name="Findley S.D."/>
            <person name="Zheng P."/>
            <person name="Utro F."/>
            <person name="Royaert S."/>
            <person name="Saski C."/>
            <person name="Jenkins J."/>
            <person name="Podicheti R."/>
            <person name="Zhao M."/>
            <person name="Scheffler B.E."/>
            <person name="Stack J.C."/>
            <person name="Feltus F.A."/>
            <person name="Mustiga G.M."/>
            <person name="Amores F."/>
            <person name="Phillips W."/>
            <person name="Marelli J.P."/>
            <person name="May G.D."/>
            <person name="Shapiro H."/>
            <person name="Ma J."/>
            <person name="Bustamante C.D."/>
            <person name="Schnell R.J."/>
            <person name="Main D."/>
            <person name="Gilbert D."/>
            <person name="Parida L."/>
            <person name="Kuhn D.N."/>
        </authorList>
    </citation>
    <scope>NUCLEOTIDE SEQUENCE [LARGE SCALE GENOMIC DNA]</scope>
    <source>
        <strain evidence="2">cv. Matina 1-6</strain>
    </source>
</reference>
<dbReference type="Gramene" id="EOX91958">
    <property type="protein sequence ID" value="EOX91958"/>
    <property type="gene ID" value="TCM_000996"/>
</dbReference>
<dbReference type="EMBL" id="CM001879">
    <property type="protein sequence ID" value="EOX91958.1"/>
    <property type="molecule type" value="Genomic_DNA"/>
</dbReference>
<dbReference type="HOGENOM" id="CLU_2138050_0_0_1"/>
<evidence type="ECO:0000313" key="2">
    <source>
        <dbReference type="Proteomes" id="UP000026915"/>
    </source>
</evidence>
<organism evidence="1 2">
    <name type="scientific">Theobroma cacao</name>
    <name type="common">Cacao</name>
    <name type="synonym">Cocoa</name>
    <dbReference type="NCBI Taxonomy" id="3641"/>
    <lineage>
        <taxon>Eukaryota</taxon>
        <taxon>Viridiplantae</taxon>
        <taxon>Streptophyta</taxon>
        <taxon>Embryophyta</taxon>
        <taxon>Tracheophyta</taxon>
        <taxon>Spermatophyta</taxon>
        <taxon>Magnoliopsida</taxon>
        <taxon>eudicotyledons</taxon>
        <taxon>Gunneridae</taxon>
        <taxon>Pentapetalae</taxon>
        <taxon>rosids</taxon>
        <taxon>malvids</taxon>
        <taxon>Malvales</taxon>
        <taxon>Malvaceae</taxon>
        <taxon>Byttnerioideae</taxon>
        <taxon>Theobroma</taxon>
    </lineage>
</organism>